<proteinExistence type="predicted"/>
<accession>A0ABS2GT71</accession>
<dbReference type="EMBL" id="JACJKX010000003">
    <property type="protein sequence ID" value="MBM6928149.1"/>
    <property type="molecule type" value="Genomic_DNA"/>
</dbReference>
<dbReference type="Proteomes" id="UP000777002">
    <property type="component" value="Unassembled WGS sequence"/>
</dbReference>
<organism evidence="1 2">
    <name type="scientific">Parasutterella secunda</name>
    <dbReference type="NCBI Taxonomy" id="626947"/>
    <lineage>
        <taxon>Bacteria</taxon>
        <taxon>Pseudomonadati</taxon>
        <taxon>Pseudomonadota</taxon>
        <taxon>Betaproteobacteria</taxon>
        <taxon>Burkholderiales</taxon>
        <taxon>Sutterellaceae</taxon>
        <taxon>Parasutterella</taxon>
    </lineage>
</organism>
<evidence type="ECO:0000313" key="2">
    <source>
        <dbReference type="Proteomes" id="UP000777002"/>
    </source>
</evidence>
<evidence type="ECO:0000313" key="1">
    <source>
        <dbReference type="EMBL" id="MBM6928149.1"/>
    </source>
</evidence>
<reference evidence="1 2" key="1">
    <citation type="journal article" date="2021" name="Sci. Rep.">
        <title>The distribution of antibiotic resistance genes in chicken gut microbiota commensals.</title>
        <authorList>
            <person name="Juricova H."/>
            <person name="Matiasovicova J."/>
            <person name="Kubasova T."/>
            <person name="Cejkova D."/>
            <person name="Rychlik I."/>
        </authorList>
    </citation>
    <scope>NUCLEOTIDE SEQUENCE [LARGE SCALE GENOMIC DNA]</scope>
    <source>
        <strain evidence="1 2">An562</strain>
    </source>
</reference>
<keyword evidence="2" id="KW-1185">Reference proteome</keyword>
<protein>
    <recommendedName>
        <fullName evidence="3">DUF551 domain-containing protein</fullName>
    </recommendedName>
</protein>
<dbReference type="RefSeq" id="WP_205049750.1">
    <property type="nucleotide sequence ID" value="NZ_JACJKX010000003.1"/>
</dbReference>
<evidence type="ECO:0008006" key="3">
    <source>
        <dbReference type="Google" id="ProtNLM"/>
    </source>
</evidence>
<gene>
    <name evidence="1" type="ORF">H5985_02550</name>
</gene>
<name>A0ABS2GT71_9BURK</name>
<sequence>MNNGISPKAPAKEKIKSDFESLIRGMNWTGMIDCIAYDHLFDGAMPMFNKMYELGKKETTTWHPYPKEKPKSYTKAYLVTIVKHYGKSQVKKVEKDTWADSKECGEWEMFDNRPDTEVIAWAELPEPYQPESKE</sequence>
<comment type="caution">
    <text evidence="1">The sequence shown here is derived from an EMBL/GenBank/DDBJ whole genome shotgun (WGS) entry which is preliminary data.</text>
</comment>